<evidence type="ECO:0000256" key="1">
    <source>
        <dbReference type="ARBA" id="ARBA00004141"/>
    </source>
</evidence>
<evidence type="ECO:0000256" key="3">
    <source>
        <dbReference type="ARBA" id="ARBA00022989"/>
    </source>
</evidence>
<feature type="transmembrane region" description="Helical" evidence="5">
    <location>
        <begin position="156"/>
        <end position="173"/>
    </location>
</feature>
<dbReference type="InterPro" id="IPR001958">
    <property type="entry name" value="Tet-R_TetA/multi-R_MdtG-like"/>
</dbReference>
<feature type="transmembrane region" description="Helical" evidence="5">
    <location>
        <begin position="395"/>
        <end position="413"/>
    </location>
</feature>
<feature type="transmembrane region" description="Helical" evidence="5">
    <location>
        <begin position="329"/>
        <end position="354"/>
    </location>
</feature>
<evidence type="ECO:0000259" key="6">
    <source>
        <dbReference type="PROSITE" id="PS50850"/>
    </source>
</evidence>
<protein>
    <submittedName>
        <fullName evidence="7">Major Facilitator Superfamily protein</fullName>
    </submittedName>
</protein>
<feature type="transmembrane region" description="Helical" evidence="5">
    <location>
        <begin position="239"/>
        <end position="259"/>
    </location>
</feature>
<dbReference type="Gene3D" id="1.20.1250.20">
    <property type="entry name" value="MFS general substrate transporter like domains"/>
    <property type="match status" value="1"/>
</dbReference>
<dbReference type="PRINTS" id="PR01035">
    <property type="entry name" value="TCRTETA"/>
</dbReference>
<dbReference type="Pfam" id="PF07690">
    <property type="entry name" value="MFS_1"/>
    <property type="match status" value="1"/>
</dbReference>
<reference evidence="7 8" key="1">
    <citation type="submission" date="2019-02" db="EMBL/GenBank/DDBJ databases">
        <title>Deep-cultivation of Planctomycetes and their phenomic and genomic characterization uncovers novel biology.</title>
        <authorList>
            <person name="Wiegand S."/>
            <person name="Jogler M."/>
            <person name="Boedeker C."/>
            <person name="Pinto D."/>
            <person name="Vollmers J."/>
            <person name="Rivas-Marin E."/>
            <person name="Kohn T."/>
            <person name="Peeters S.H."/>
            <person name="Heuer A."/>
            <person name="Rast P."/>
            <person name="Oberbeckmann S."/>
            <person name="Bunk B."/>
            <person name="Jeske O."/>
            <person name="Meyerdierks A."/>
            <person name="Storesund J.E."/>
            <person name="Kallscheuer N."/>
            <person name="Luecker S."/>
            <person name="Lage O.M."/>
            <person name="Pohl T."/>
            <person name="Merkel B.J."/>
            <person name="Hornburger P."/>
            <person name="Mueller R.-W."/>
            <person name="Bruemmer F."/>
            <person name="Labrenz M."/>
            <person name="Spormann A.M."/>
            <person name="Op den Camp H."/>
            <person name="Overmann J."/>
            <person name="Amann R."/>
            <person name="Jetten M.S.M."/>
            <person name="Mascher T."/>
            <person name="Medema M.H."/>
            <person name="Devos D.P."/>
            <person name="Kaster A.-K."/>
            <person name="Ovreas L."/>
            <person name="Rohde M."/>
            <person name="Galperin M.Y."/>
            <person name="Jogler C."/>
        </authorList>
    </citation>
    <scope>NUCLEOTIDE SEQUENCE [LARGE SCALE GENOMIC DNA]</scope>
    <source>
        <strain evidence="7 8">HG66A1</strain>
    </source>
</reference>
<sequence>MSTETRIPPQPESLPASVSGFSGYRWLMVVVAAVAMVATLPGRTHGLGMITERLLNDPDFQLTRASYGMINLWATLLGALFCLGVGQCIDRYGIRLTLTVVMGLLGAVVVGMSTVTSVWLLFLAIMLTRGFGQSALSVVSITIVGKWFDKQVSLPMAIYSVLMSVGFIAAALLGRECADLNWRVFWSGTGWIILGATVVLALITRDRQAPPADSAESRSPENQPEQQSYTLRQAMRTPAFWVFASGISLYGMIVSGISLFNESILADQGFSKEVYYNSLALGTGVGMLSNLLAGALGLKWSFNRLLALSLFMLSGSMIWLTRLKTSGDVAGYVIVSASAGGILTVMFFSVWPALYGRKHLGRIQGLAQMMTVLASALGPLVFAQCKTLTGSYHPLLYLLAACLFCAAVIGWLTPLPQIKSSSTGVS</sequence>
<dbReference type="InterPro" id="IPR020846">
    <property type="entry name" value="MFS_dom"/>
</dbReference>
<proteinExistence type="predicted"/>
<feature type="transmembrane region" description="Helical" evidence="5">
    <location>
        <begin position="92"/>
        <end position="112"/>
    </location>
</feature>
<dbReference type="InterPro" id="IPR036259">
    <property type="entry name" value="MFS_trans_sf"/>
</dbReference>
<evidence type="ECO:0000256" key="5">
    <source>
        <dbReference type="SAM" id="Phobius"/>
    </source>
</evidence>
<dbReference type="SUPFAM" id="SSF103473">
    <property type="entry name" value="MFS general substrate transporter"/>
    <property type="match status" value="1"/>
</dbReference>
<feature type="transmembrane region" description="Helical" evidence="5">
    <location>
        <begin position="279"/>
        <end position="298"/>
    </location>
</feature>
<keyword evidence="3 5" id="KW-1133">Transmembrane helix</keyword>
<dbReference type="PANTHER" id="PTHR11360">
    <property type="entry name" value="MONOCARBOXYLATE TRANSPORTER"/>
    <property type="match status" value="1"/>
</dbReference>
<dbReference type="PROSITE" id="PS50850">
    <property type="entry name" value="MFS"/>
    <property type="match status" value="1"/>
</dbReference>
<evidence type="ECO:0000313" key="7">
    <source>
        <dbReference type="EMBL" id="QDT22640.1"/>
    </source>
</evidence>
<comment type="subcellular location">
    <subcellularLocation>
        <location evidence="1">Membrane</location>
        <topology evidence="1">Multi-pass membrane protein</topology>
    </subcellularLocation>
</comment>
<feature type="transmembrane region" description="Helical" evidence="5">
    <location>
        <begin position="305"/>
        <end position="323"/>
    </location>
</feature>
<feature type="transmembrane region" description="Helical" evidence="5">
    <location>
        <begin position="65"/>
        <end position="85"/>
    </location>
</feature>
<keyword evidence="8" id="KW-1185">Reference proteome</keyword>
<dbReference type="InterPro" id="IPR050327">
    <property type="entry name" value="Proton-linked_MCT"/>
</dbReference>
<accession>A0A517PTE1</accession>
<dbReference type="OrthoDB" id="182417at2"/>
<keyword evidence="4 5" id="KW-0472">Membrane</keyword>
<feature type="transmembrane region" description="Helical" evidence="5">
    <location>
        <begin position="366"/>
        <end position="383"/>
    </location>
</feature>
<name>A0A517PTE1_9PLAN</name>
<feature type="domain" description="Major facilitator superfamily (MFS) profile" evidence="6">
    <location>
        <begin position="27"/>
        <end position="419"/>
    </location>
</feature>
<dbReference type="GO" id="GO:0022857">
    <property type="term" value="F:transmembrane transporter activity"/>
    <property type="evidence" value="ECO:0007669"/>
    <property type="project" value="InterPro"/>
</dbReference>
<dbReference type="Proteomes" id="UP000320421">
    <property type="component" value="Chromosome"/>
</dbReference>
<evidence type="ECO:0000256" key="2">
    <source>
        <dbReference type="ARBA" id="ARBA00022692"/>
    </source>
</evidence>
<feature type="transmembrane region" description="Helical" evidence="5">
    <location>
        <begin position="26"/>
        <end position="45"/>
    </location>
</feature>
<dbReference type="PANTHER" id="PTHR11360:SF308">
    <property type="entry name" value="BLL3089 PROTEIN"/>
    <property type="match status" value="1"/>
</dbReference>
<dbReference type="AlphaFoldDB" id="A0A517PTE1"/>
<evidence type="ECO:0000256" key="4">
    <source>
        <dbReference type="ARBA" id="ARBA00023136"/>
    </source>
</evidence>
<dbReference type="RefSeq" id="WP_145188827.1">
    <property type="nucleotide sequence ID" value="NZ_CP036266.1"/>
</dbReference>
<dbReference type="GO" id="GO:0016020">
    <property type="term" value="C:membrane"/>
    <property type="evidence" value="ECO:0007669"/>
    <property type="project" value="UniProtKB-SubCell"/>
</dbReference>
<evidence type="ECO:0000313" key="8">
    <source>
        <dbReference type="Proteomes" id="UP000320421"/>
    </source>
</evidence>
<gene>
    <name evidence="7" type="ORF">HG66A1_44480</name>
</gene>
<keyword evidence="2 5" id="KW-0812">Transmembrane</keyword>
<feature type="transmembrane region" description="Helical" evidence="5">
    <location>
        <begin position="185"/>
        <end position="203"/>
    </location>
</feature>
<dbReference type="EMBL" id="CP036266">
    <property type="protein sequence ID" value="QDT22640.1"/>
    <property type="molecule type" value="Genomic_DNA"/>
</dbReference>
<organism evidence="7 8">
    <name type="scientific">Gimesia chilikensis</name>
    <dbReference type="NCBI Taxonomy" id="2605989"/>
    <lineage>
        <taxon>Bacteria</taxon>
        <taxon>Pseudomonadati</taxon>
        <taxon>Planctomycetota</taxon>
        <taxon>Planctomycetia</taxon>
        <taxon>Planctomycetales</taxon>
        <taxon>Planctomycetaceae</taxon>
        <taxon>Gimesia</taxon>
    </lineage>
</organism>
<dbReference type="InterPro" id="IPR011701">
    <property type="entry name" value="MFS"/>
</dbReference>